<evidence type="ECO:0000256" key="5">
    <source>
        <dbReference type="ARBA" id="ARBA00022889"/>
    </source>
</evidence>
<feature type="chain" id="PRO_5045616377" evidence="7">
    <location>
        <begin position="30"/>
        <end position="114"/>
    </location>
</feature>
<keyword evidence="10" id="KW-1185">Reference proteome</keyword>
<evidence type="ECO:0000259" key="8">
    <source>
        <dbReference type="Pfam" id="PF03777"/>
    </source>
</evidence>
<evidence type="ECO:0000313" key="9">
    <source>
        <dbReference type="EMBL" id="MFF3343623.1"/>
    </source>
</evidence>
<keyword evidence="5" id="KW-0130">Cell adhesion</keyword>
<comment type="caution">
    <text evidence="9">The sequence shown here is derived from an EMBL/GenBank/DDBJ whole genome shotgun (WGS) entry which is preliminary data.</text>
</comment>
<protein>
    <submittedName>
        <fullName evidence="9">Chaplin family protein</fullName>
    </submittedName>
</protein>
<evidence type="ECO:0000256" key="4">
    <source>
        <dbReference type="ARBA" id="ARBA00022729"/>
    </source>
</evidence>
<comment type="subcellular location">
    <subcellularLocation>
        <location evidence="1">Secreted</location>
        <location evidence="1">Cell wall</location>
    </subcellularLocation>
</comment>
<dbReference type="Pfam" id="PF03777">
    <property type="entry name" value="ChpA-C"/>
    <property type="match status" value="1"/>
</dbReference>
<evidence type="ECO:0000256" key="1">
    <source>
        <dbReference type="ARBA" id="ARBA00004191"/>
    </source>
</evidence>
<feature type="signal peptide" evidence="7">
    <location>
        <begin position="1"/>
        <end position="29"/>
    </location>
</feature>
<feature type="domain" description="Chaplin" evidence="8">
    <location>
        <begin position="45"/>
        <end position="81"/>
    </location>
</feature>
<evidence type="ECO:0000256" key="6">
    <source>
        <dbReference type="ARBA" id="ARBA00023087"/>
    </source>
</evidence>
<reference evidence="9 10" key="1">
    <citation type="submission" date="2024-10" db="EMBL/GenBank/DDBJ databases">
        <title>The Natural Products Discovery Center: Release of the First 8490 Sequenced Strains for Exploring Actinobacteria Biosynthetic Diversity.</title>
        <authorList>
            <person name="Kalkreuter E."/>
            <person name="Kautsar S.A."/>
            <person name="Yang D."/>
            <person name="Bader C.D."/>
            <person name="Teijaro C.N."/>
            <person name="Fluegel L."/>
            <person name="Davis C.M."/>
            <person name="Simpson J.R."/>
            <person name="Lauterbach L."/>
            <person name="Steele A.D."/>
            <person name="Gui C."/>
            <person name="Meng S."/>
            <person name="Li G."/>
            <person name="Viehrig K."/>
            <person name="Ye F."/>
            <person name="Su P."/>
            <person name="Kiefer A.F."/>
            <person name="Nichols A."/>
            <person name="Cepeda A.J."/>
            <person name="Yan W."/>
            <person name="Fan B."/>
            <person name="Jiang Y."/>
            <person name="Adhikari A."/>
            <person name="Zheng C.-J."/>
            <person name="Schuster L."/>
            <person name="Cowan T.M."/>
            <person name="Smanski M.J."/>
            <person name="Chevrette M.G."/>
            <person name="De Carvalho L.P.S."/>
            <person name="Shen B."/>
        </authorList>
    </citation>
    <scope>NUCLEOTIDE SEQUENCE [LARGE SCALE GENOMIC DNA]</scope>
    <source>
        <strain evidence="9 10">NPDC003029</strain>
    </source>
</reference>
<dbReference type="EMBL" id="JBIAPK010000017">
    <property type="protein sequence ID" value="MFF3343623.1"/>
    <property type="molecule type" value="Genomic_DNA"/>
</dbReference>
<accession>A0ABW6RS28</accession>
<dbReference type="RefSeq" id="WP_387899486.1">
    <property type="nucleotide sequence ID" value="NZ_JBIAPK010000017.1"/>
</dbReference>
<sequence>MIMRRSVTVLGLACSVAGMALGAAPSASAGGIGDFLSPAFGTNCANHHGAHAAGTTTHGTGTANGNLAELPVGSPLNQCGGADLPDVGVLQANTKSFIPSTYKNYVSKVRKGIK</sequence>
<evidence type="ECO:0000256" key="7">
    <source>
        <dbReference type="SAM" id="SignalP"/>
    </source>
</evidence>
<keyword evidence="2" id="KW-0134">Cell wall</keyword>
<evidence type="ECO:0000256" key="3">
    <source>
        <dbReference type="ARBA" id="ARBA00022525"/>
    </source>
</evidence>
<keyword evidence="4 7" id="KW-0732">Signal</keyword>
<keyword evidence="6" id="KW-0034">Amyloid</keyword>
<organism evidence="9 10">
    <name type="scientific">Streptomyces flavidovirens</name>
    <dbReference type="NCBI Taxonomy" id="67298"/>
    <lineage>
        <taxon>Bacteria</taxon>
        <taxon>Bacillati</taxon>
        <taxon>Actinomycetota</taxon>
        <taxon>Actinomycetes</taxon>
        <taxon>Kitasatosporales</taxon>
        <taxon>Streptomycetaceae</taxon>
        <taxon>Streptomyces</taxon>
    </lineage>
</organism>
<dbReference type="InterPro" id="IPR005528">
    <property type="entry name" value="ChpA-H"/>
</dbReference>
<keyword evidence="3" id="KW-0964">Secreted</keyword>
<evidence type="ECO:0000256" key="2">
    <source>
        <dbReference type="ARBA" id="ARBA00022512"/>
    </source>
</evidence>
<gene>
    <name evidence="9" type="ORF">ACFYWW_33890</name>
</gene>
<dbReference type="Proteomes" id="UP001601976">
    <property type="component" value="Unassembled WGS sequence"/>
</dbReference>
<proteinExistence type="predicted"/>
<name>A0ABW6RS28_9ACTN</name>
<evidence type="ECO:0000313" key="10">
    <source>
        <dbReference type="Proteomes" id="UP001601976"/>
    </source>
</evidence>